<accession>A0ACB9NXA1</accession>
<sequence length="143" mass="16254">MAPAVLNDVEHGGLGELNLRKRNEELQRELRRSLKREETTRSEMERGWARLHAVEEAEERLCSQLGELEAEAYEQARRYRVRIAELTEKLDRAFLCLSTVKNVGCKEAIAALPRPSATPSSFGGILNIDAMSTVARYCMQFIM</sequence>
<evidence type="ECO:0000313" key="2">
    <source>
        <dbReference type="Proteomes" id="UP001057402"/>
    </source>
</evidence>
<protein>
    <submittedName>
        <fullName evidence="1">Uncharacterized protein</fullName>
    </submittedName>
</protein>
<dbReference type="EMBL" id="CM042886">
    <property type="protein sequence ID" value="KAI4340965.1"/>
    <property type="molecule type" value="Genomic_DNA"/>
</dbReference>
<reference evidence="2" key="1">
    <citation type="journal article" date="2023" name="Front. Plant Sci.">
        <title>Chromosomal-level genome assembly of Melastoma candidum provides insights into trichome evolution.</title>
        <authorList>
            <person name="Zhong Y."/>
            <person name="Wu W."/>
            <person name="Sun C."/>
            <person name="Zou P."/>
            <person name="Liu Y."/>
            <person name="Dai S."/>
            <person name="Zhou R."/>
        </authorList>
    </citation>
    <scope>NUCLEOTIDE SEQUENCE [LARGE SCALE GENOMIC DNA]</scope>
</reference>
<name>A0ACB9NXA1_9MYRT</name>
<keyword evidence="2" id="KW-1185">Reference proteome</keyword>
<gene>
    <name evidence="1" type="ORF">MLD38_025750</name>
</gene>
<comment type="caution">
    <text evidence="1">The sequence shown here is derived from an EMBL/GenBank/DDBJ whole genome shotgun (WGS) entry which is preliminary data.</text>
</comment>
<evidence type="ECO:0000313" key="1">
    <source>
        <dbReference type="EMBL" id="KAI4340965.1"/>
    </source>
</evidence>
<organism evidence="1 2">
    <name type="scientific">Melastoma candidum</name>
    <dbReference type="NCBI Taxonomy" id="119954"/>
    <lineage>
        <taxon>Eukaryota</taxon>
        <taxon>Viridiplantae</taxon>
        <taxon>Streptophyta</taxon>
        <taxon>Embryophyta</taxon>
        <taxon>Tracheophyta</taxon>
        <taxon>Spermatophyta</taxon>
        <taxon>Magnoliopsida</taxon>
        <taxon>eudicotyledons</taxon>
        <taxon>Gunneridae</taxon>
        <taxon>Pentapetalae</taxon>
        <taxon>rosids</taxon>
        <taxon>malvids</taxon>
        <taxon>Myrtales</taxon>
        <taxon>Melastomataceae</taxon>
        <taxon>Melastomatoideae</taxon>
        <taxon>Melastomateae</taxon>
        <taxon>Melastoma</taxon>
    </lineage>
</organism>
<dbReference type="Proteomes" id="UP001057402">
    <property type="component" value="Chromosome 7"/>
</dbReference>
<proteinExistence type="predicted"/>